<reference evidence="9 10" key="1">
    <citation type="submission" date="2018-01" db="EMBL/GenBank/DDBJ databases">
        <title>Complete genome sequences of 14 Citrobacter spp. isolated from plant in Canada.</title>
        <authorList>
            <person name="Bhandare S.G."/>
            <person name="Colavecchio A."/>
            <person name="Jeukens J."/>
            <person name="Emond-Rheault J.-G."/>
            <person name="Freschi L."/>
            <person name="Hamel J."/>
            <person name="Kukavica-Ibrulj I."/>
            <person name="Levesque R."/>
            <person name="Goodridge L."/>
        </authorList>
    </citation>
    <scope>NUCLEOTIDE SEQUENCE [LARGE SCALE GENOMIC DNA]</scope>
    <source>
        <strain evidence="9 10">S1285</strain>
    </source>
</reference>
<comment type="similarity">
    <text evidence="4">Belongs to the SctE/SipB/YopB family.</text>
</comment>
<evidence type="ECO:0000256" key="1">
    <source>
        <dbReference type="ARBA" id="ARBA00004301"/>
    </source>
</evidence>
<keyword evidence="2" id="KW-1043">Host membrane</keyword>
<feature type="domain" description="Translocator protein BipB-like C-terminal" evidence="8">
    <location>
        <begin position="292"/>
        <end position="638"/>
    </location>
</feature>
<keyword evidence="7" id="KW-0812">Transmembrane</keyword>
<proteinExistence type="inferred from homology"/>
<dbReference type="OrthoDB" id="6623144at2"/>
<comment type="subcellular location">
    <subcellularLocation>
        <location evidence="1">Host membrane</location>
        <topology evidence="1">Multi-pass membrane protein</topology>
    </subcellularLocation>
</comment>
<keyword evidence="7" id="KW-1133">Transmembrane helix</keyword>
<dbReference type="EMBL" id="PQLX01000001">
    <property type="protein sequence ID" value="POU68068.1"/>
    <property type="molecule type" value="Genomic_DNA"/>
</dbReference>
<keyword evidence="5" id="KW-0175">Coiled coil</keyword>
<accession>A0A2S4S2H9</accession>
<dbReference type="RefSeq" id="WP_103774987.1">
    <property type="nucleotide sequence ID" value="NZ_PQLX01000001.1"/>
</dbReference>
<evidence type="ECO:0000313" key="10">
    <source>
        <dbReference type="Proteomes" id="UP000237003"/>
    </source>
</evidence>
<dbReference type="Gene3D" id="1.20.120.330">
    <property type="entry name" value="Nucleotidyltransferases domain 2"/>
    <property type="match status" value="1"/>
</dbReference>
<feature type="coiled-coil region" evidence="5">
    <location>
        <begin position="319"/>
        <end position="346"/>
    </location>
</feature>
<keyword evidence="3" id="KW-0843">Virulence</keyword>
<feature type="transmembrane region" description="Helical" evidence="7">
    <location>
        <begin position="353"/>
        <end position="386"/>
    </location>
</feature>
<dbReference type="GO" id="GO:0033644">
    <property type="term" value="C:host cell membrane"/>
    <property type="evidence" value="ECO:0007669"/>
    <property type="project" value="UniProtKB-SubCell"/>
</dbReference>
<gene>
    <name evidence="9" type="ORF">C3430_03035</name>
</gene>
<comment type="caution">
    <text evidence="9">The sequence shown here is derived from an EMBL/GenBank/DDBJ whole genome shotgun (WGS) entry which is preliminary data.</text>
</comment>
<evidence type="ECO:0000256" key="3">
    <source>
        <dbReference type="ARBA" id="ARBA00023026"/>
    </source>
</evidence>
<feature type="coiled-coil region" evidence="5">
    <location>
        <begin position="163"/>
        <end position="197"/>
    </location>
</feature>
<feature type="compositionally biased region" description="Low complexity" evidence="6">
    <location>
        <begin position="74"/>
        <end position="86"/>
    </location>
</feature>
<dbReference type="Pfam" id="PF04888">
    <property type="entry name" value="SseC"/>
    <property type="match status" value="1"/>
</dbReference>
<evidence type="ECO:0000256" key="5">
    <source>
        <dbReference type="SAM" id="Coils"/>
    </source>
</evidence>
<organism evidence="9 10">
    <name type="scientific">Citrobacter amalonaticus</name>
    <dbReference type="NCBI Taxonomy" id="35703"/>
    <lineage>
        <taxon>Bacteria</taxon>
        <taxon>Pseudomonadati</taxon>
        <taxon>Pseudomonadota</taxon>
        <taxon>Gammaproteobacteria</taxon>
        <taxon>Enterobacterales</taxon>
        <taxon>Enterobacteriaceae</taxon>
        <taxon>Citrobacter</taxon>
    </lineage>
</organism>
<protein>
    <recommendedName>
        <fullName evidence="8">Translocator protein BipB-like C-terminal domain-containing protein</fullName>
    </recommendedName>
</protein>
<dbReference type="Proteomes" id="UP000237003">
    <property type="component" value="Unassembled WGS sequence"/>
</dbReference>
<dbReference type="InterPro" id="IPR006972">
    <property type="entry name" value="BipB-like_C"/>
</dbReference>
<evidence type="ECO:0000256" key="7">
    <source>
        <dbReference type="SAM" id="Phobius"/>
    </source>
</evidence>
<feature type="region of interest" description="Disordered" evidence="6">
    <location>
        <begin position="56"/>
        <end position="96"/>
    </location>
</feature>
<dbReference type="AlphaFoldDB" id="A0A2S4S2H9"/>
<keyword evidence="7" id="KW-0472">Membrane</keyword>
<evidence type="ECO:0000256" key="6">
    <source>
        <dbReference type="SAM" id="MobiDB-lite"/>
    </source>
</evidence>
<sequence>MNGITNNPLPRSAYSNNIDQQDISAAAKTEAVKLSSDQMDAARKIVENKVITQFDKSQNSSDTLKPSLRAPLRTSSATTPALTSSAQNTVSGGLETEKKGSLETYNELMANLIVLLGEQSIDELQARAEMYTKYSKENATASNEVLNHIESEEQAYTESKIAQTEAMKDVNAAESRIAELSQEIRSLQQSRAEIEKQLNDPRTSAEDAAKLKSQLNSVNSQISQKQSSLSVQQANLKVAQDKLGVATTDLMQKSAQLQLSLNYLDSLNKNAAAVNASLNTSLKTAAGTPALLMAQLIAIIGESTEETMELNLKFSQKVQAAQQEKLANDAEEVEKQQEKSKRMQETMGCIGKIIGAIVTIVATVAAVFTGGASLALAAIGIALMVADTVYQKVTGNESFIAAALKPIVEHVLMPIIQAITNAVSQVLEKLGIKNDIAEIIATVIAIVVLIVAAVAAAVVAKKLPIDKLMNVIGAMLKKVINTVISALAKAAKPIISGVKNVADDIGAELSKVMKSVSNALNQLVGNQAKSKLNVMKEFFSDEANIKTLGNKFNLSEDILRLVDVSVDSSGNIAAGTLEKRVSEMMADITRMLSASASMKLFTDSVTDSYTRSIENMNMLMTTAADMAGEEQQVGRFIFSHTRA</sequence>
<evidence type="ECO:0000259" key="8">
    <source>
        <dbReference type="Pfam" id="PF04888"/>
    </source>
</evidence>
<name>A0A2S4S2H9_CITAM</name>
<evidence type="ECO:0000256" key="4">
    <source>
        <dbReference type="ARBA" id="ARBA00035640"/>
    </source>
</evidence>
<evidence type="ECO:0000313" key="9">
    <source>
        <dbReference type="EMBL" id="POU68068.1"/>
    </source>
</evidence>
<feature type="transmembrane region" description="Helical" evidence="7">
    <location>
        <begin position="439"/>
        <end position="460"/>
    </location>
</feature>
<evidence type="ECO:0000256" key="2">
    <source>
        <dbReference type="ARBA" id="ARBA00022870"/>
    </source>
</evidence>